<dbReference type="InterPro" id="IPR036388">
    <property type="entry name" value="WH-like_DNA-bd_sf"/>
</dbReference>
<dbReference type="FunFam" id="3.40.190.10:FF:000017">
    <property type="entry name" value="Glycine cleavage system transcriptional activator"/>
    <property type="match status" value="1"/>
</dbReference>
<dbReference type="EMBL" id="AP018560">
    <property type="protein sequence ID" value="BBD79651.1"/>
    <property type="molecule type" value="Genomic_DNA"/>
</dbReference>
<dbReference type="Proteomes" id="UP000270530">
    <property type="component" value="Chromosome"/>
</dbReference>
<dbReference type="PANTHER" id="PTHR30537">
    <property type="entry name" value="HTH-TYPE TRANSCRIPTIONAL REGULATOR"/>
    <property type="match status" value="1"/>
</dbReference>
<evidence type="ECO:0000256" key="1">
    <source>
        <dbReference type="ARBA" id="ARBA00009437"/>
    </source>
</evidence>
<comment type="similarity">
    <text evidence="1">Belongs to the LysR transcriptional regulatory family.</text>
</comment>
<evidence type="ECO:0000313" key="7">
    <source>
        <dbReference type="Proteomes" id="UP000270530"/>
    </source>
</evidence>
<gene>
    <name evidence="6" type="ORF">ALSL_0987</name>
</gene>
<evidence type="ECO:0000259" key="5">
    <source>
        <dbReference type="PROSITE" id="PS50931"/>
    </source>
</evidence>
<dbReference type="Pfam" id="PF03466">
    <property type="entry name" value="LysR_substrate"/>
    <property type="match status" value="1"/>
</dbReference>
<dbReference type="GO" id="GO:0003700">
    <property type="term" value="F:DNA-binding transcription factor activity"/>
    <property type="evidence" value="ECO:0007669"/>
    <property type="project" value="InterPro"/>
</dbReference>
<organism evidence="6 7">
    <name type="scientific">Aerosticca soli</name>
    <dbReference type="NCBI Taxonomy" id="2010829"/>
    <lineage>
        <taxon>Bacteria</taxon>
        <taxon>Pseudomonadati</taxon>
        <taxon>Pseudomonadota</taxon>
        <taxon>Gammaproteobacteria</taxon>
        <taxon>Lysobacterales</taxon>
        <taxon>Rhodanobacteraceae</taxon>
        <taxon>Aerosticca</taxon>
    </lineage>
</organism>
<dbReference type="InterPro" id="IPR000847">
    <property type="entry name" value="LysR_HTH_N"/>
</dbReference>
<feature type="domain" description="HTH lysR-type" evidence="5">
    <location>
        <begin position="6"/>
        <end position="63"/>
    </location>
</feature>
<proteinExistence type="inferred from homology"/>
<dbReference type="InterPro" id="IPR058163">
    <property type="entry name" value="LysR-type_TF_proteobact-type"/>
</dbReference>
<dbReference type="GO" id="GO:0043565">
    <property type="term" value="F:sequence-specific DNA binding"/>
    <property type="evidence" value="ECO:0007669"/>
    <property type="project" value="TreeGrafter"/>
</dbReference>
<keyword evidence="2" id="KW-0805">Transcription regulation</keyword>
<dbReference type="PROSITE" id="PS50931">
    <property type="entry name" value="HTH_LYSR"/>
    <property type="match status" value="1"/>
</dbReference>
<reference evidence="7" key="2">
    <citation type="submission" date="2018-06" db="EMBL/GenBank/DDBJ databases">
        <title>Genome sequence of Rhodanobacteraceae bacterium strain Dysh456.</title>
        <authorList>
            <person name="Fukui M."/>
        </authorList>
    </citation>
    <scope>NUCLEOTIDE SEQUENCE [LARGE SCALE GENOMIC DNA]</scope>
    <source>
        <strain evidence="7">Dysh456</strain>
    </source>
</reference>
<dbReference type="Gene3D" id="3.40.190.10">
    <property type="entry name" value="Periplasmic binding protein-like II"/>
    <property type="match status" value="2"/>
</dbReference>
<name>A0A2Z6E4F3_9GAMM</name>
<keyword evidence="4" id="KW-0804">Transcription</keyword>
<dbReference type="GO" id="GO:0006351">
    <property type="term" value="P:DNA-templated transcription"/>
    <property type="evidence" value="ECO:0007669"/>
    <property type="project" value="TreeGrafter"/>
</dbReference>
<keyword evidence="7" id="KW-1185">Reference proteome</keyword>
<dbReference type="Gene3D" id="1.10.10.10">
    <property type="entry name" value="Winged helix-like DNA-binding domain superfamily/Winged helix DNA-binding domain"/>
    <property type="match status" value="1"/>
</dbReference>
<evidence type="ECO:0000256" key="4">
    <source>
        <dbReference type="ARBA" id="ARBA00023163"/>
    </source>
</evidence>
<dbReference type="PANTHER" id="PTHR30537:SF74">
    <property type="entry name" value="HTH-TYPE TRANSCRIPTIONAL REGULATOR TRPI"/>
    <property type="match status" value="1"/>
</dbReference>
<dbReference type="InterPro" id="IPR005119">
    <property type="entry name" value="LysR_subst-bd"/>
</dbReference>
<dbReference type="AlphaFoldDB" id="A0A2Z6E4F3"/>
<dbReference type="SUPFAM" id="SSF53850">
    <property type="entry name" value="Periplasmic binding protein-like II"/>
    <property type="match status" value="1"/>
</dbReference>
<reference evidence="7" key="1">
    <citation type="submission" date="2018-04" db="EMBL/GenBank/DDBJ databases">
        <authorList>
            <person name="Watanabe M."/>
            <person name="Kojima H."/>
        </authorList>
    </citation>
    <scope>NUCLEOTIDE SEQUENCE [LARGE SCALE GENOMIC DNA]</scope>
    <source>
        <strain evidence="7">Dysh456</strain>
    </source>
</reference>
<keyword evidence="3" id="KW-0238">DNA-binding</keyword>
<dbReference type="KEGG" id="rbd:ALSL_0987"/>
<dbReference type="PRINTS" id="PR00039">
    <property type="entry name" value="HTHLYSR"/>
</dbReference>
<sequence length="297" mass="32623">MSRELPPLNALRAFEAVARLGSVSRAAEELHVTHGAISRQLRALEEAAGRPLFSRQGRGLALTPTGQQLHERIGAPFARLREGWAALRQLPLQAPFVLGCSASVLARWMIPRLERLGRELPTLRLHLAAQEDMPGAHLPGLDAALLLAAPPWPRDWQVHELAAERIGPVLSPRGSSARRLRGQPARALGGESLLHTTSRPQAWPEWARAMRLPAHTLQPTQAFDHLYFMLEAAVAGLGVAIAPEPLVADELAAGRLLAPWGFRRTRARWILAAPARSEDARVVALAKWLRTELAERE</sequence>
<dbReference type="FunFam" id="1.10.10.10:FF:000001">
    <property type="entry name" value="LysR family transcriptional regulator"/>
    <property type="match status" value="1"/>
</dbReference>
<dbReference type="RefSeq" id="WP_174928829.1">
    <property type="nucleotide sequence ID" value="NZ_AP018560.1"/>
</dbReference>
<dbReference type="SUPFAM" id="SSF46785">
    <property type="entry name" value="Winged helix' DNA-binding domain"/>
    <property type="match status" value="1"/>
</dbReference>
<evidence type="ECO:0000313" key="6">
    <source>
        <dbReference type="EMBL" id="BBD79651.1"/>
    </source>
</evidence>
<dbReference type="InterPro" id="IPR036390">
    <property type="entry name" value="WH_DNA-bd_sf"/>
</dbReference>
<dbReference type="Pfam" id="PF00126">
    <property type="entry name" value="HTH_1"/>
    <property type="match status" value="1"/>
</dbReference>
<accession>A0A2Z6E4F3</accession>
<protein>
    <submittedName>
        <fullName evidence="6">D-serine dehydratase transcriptional activator</fullName>
    </submittedName>
</protein>
<evidence type="ECO:0000256" key="2">
    <source>
        <dbReference type="ARBA" id="ARBA00023015"/>
    </source>
</evidence>
<evidence type="ECO:0000256" key="3">
    <source>
        <dbReference type="ARBA" id="ARBA00023125"/>
    </source>
</evidence>